<dbReference type="AlphaFoldDB" id="A0A0N4ZC15"/>
<protein>
    <submittedName>
        <fullName evidence="3">Secreted protein</fullName>
    </submittedName>
</protein>
<keyword evidence="2" id="KW-1185">Reference proteome</keyword>
<keyword evidence="1" id="KW-0732">Signal</keyword>
<dbReference type="PANTHER" id="PTHR34311:SF5">
    <property type="entry name" value="SECRETED PROTEIN"/>
    <property type="match status" value="1"/>
</dbReference>
<dbReference type="WBParaSite" id="PTRK_0000507000.1">
    <property type="protein sequence ID" value="PTRK_0000507000.1"/>
    <property type="gene ID" value="PTRK_0000507000"/>
</dbReference>
<evidence type="ECO:0000313" key="2">
    <source>
        <dbReference type="Proteomes" id="UP000038045"/>
    </source>
</evidence>
<sequence length="277" mass="31221">MFLKKNFKIFLGFCVLLLVAKNGKAQSQVTCDSAALQHCLSNFIQFTGWNASAQNALNDYTNIYNFLQDTVASIPGYDAGLLLACNGVEQFVNCLGVKNVGCISIPGRLRAGDSPTNAYGIAGTFSQYLFECGPGLYTVERDNALTCIQRVLLNNNNVLTGCRSAYFANIQHDSLNANLYIGNLLKCYTAPFTVASCKRETRSDEWWACETQLQFAKAQFPLSTDVCDVEHGRRDMAEYLRKNHKFENNKHYFKMPNIWRINNSGEWEYAEQDWLSD</sequence>
<organism evidence="2 3">
    <name type="scientific">Parastrongyloides trichosuri</name>
    <name type="common">Possum-specific nematode worm</name>
    <dbReference type="NCBI Taxonomy" id="131310"/>
    <lineage>
        <taxon>Eukaryota</taxon>
        <taxon>Metazoa</taxon>
        <taxon>Ecdysozoa</taxon>
        <taxon>Nematoda</taxon>
        <taxon>Chromadorea</taxon>
        <taxon>Rhabditida</taxon>
        <taxon>Tylenchina</taxon>
        <taxon>Panagrolaimomorpha</taxon>
        <taxon>Strongyloidoidea</taxon>
        <taxon>Strongyloididae</taxon>
        <taxon>Parastrongyloides</taxon>
    </lineage>
</organism>
<reference evidence="3" key="1">
    <citation type="submission" date="2017-02" db="UniProtKB">
        <authorList>
            <consortium name="WormBaseParasite"/>
        </authorList>
    </citation>
    <scope>IDENTIFICATION</scope>
</reference>
<name>A0A0N4ZC15_PARTI</name>
<feature type="signal peptide" evidence="1">
    <location>
        <begin position="1"/>
        <end position="25"/>
    </location>
</feature>
<accession>A0A0N4ZC15</accession>
<evidence type="ECO:0000256" key="1">
    <source>
        <dbReference type="SAM" id="SignalP"/>
    </source>
</evidence>
<dbReference type="Proteomes" id="UP000038045">
    <property type="component" value="Unplaced"/>
</dbReference>
<evidence type="ECO:0000313" key="3">
    <source>
        <dbReference type="WBParaSite" id="PTRK_0000507000.1"/>
    </source>
</evidence>
<feature type="chain" id="PRO_5005891466" evidence="1">
    <location>
        <begin position="26"/>
        <end position="277"/>
    </location>
</feature>
<proteinExistence type="predicted"/>
<dbReference type="PANTHER" id="PTHR34311">
    <property type="entry name" value="PROTEIN CBG21698-RELATED"/>
    <property type="match status" value="1"/>
</dbReference>
<dbReference type="STRING" id="131310.A0A0N4ZC15"/>